<dbReference type="Proteomes" id="UP001163798">
    <property type="component" value="Unassembled WGS sequence"/>
</dbReference>
<dbReference type="EMBL" id="MU793384">
    <property type="protein sequence ID" value="KAJ3784243.1"/>
    <property type="molecule type" value="Genomic_DNA"/>
</dbReference>
<evidence type="ECO:0000313" key="2">
    <source>
        <dbReference type="EMBL" id="KAJ3784243.1"/>
    </source>
</evidence>
<evidence type="ECO:0000256" key="1">
    <source>
        <dbReference type="SAM" id="Coils"/>
    </source>
</evidence>
<proteinExistence type="predicted"/>
<sequence>MQCNWKESARSRPCNAELWRIQQFGKQSKLVPRTLYNTQDLGSWLEFFLARRSIEDYLETTFNCKPTPFGADMHDFQDSPAWNDLQNFLGQSRYNLVFGLYIDWFNPFTNKIADPLIQKVLEFQAPGQRVVTYRHPEGVPVQTRAIRKIGGFLSPSAYLLCSFCDCTSDNIDNLDPTSWNMRDSMIVRQQAAEWLAINTKSGRQEFASTTGVRWTSLHRLPYWDPVKHLILGFMHNWLEGILAHQLRTLWGIGRDTKVADVLADALNSLTKDEEYTDAELSESADELEELQAEMAEHLSQSSSYSATLSGSTISTPTPRATPIDHDYIPMEMDEEVSEDPDYQPIDEAQLQGLFNFSEVQITYIRTCIKSVMLPTWIDRPPINLGEAKHGKLKAHDYLVLFTVIFPLILPHLWWNNDNEQSQAWTRRVLESYVHLTASTNIICSFKTSNSEAEKFTFHYIQYRESIKQLFPACHDLPNHHFAMHNEMLLKYWGPMAALSEFPGEKLNGMLQKIKTNRRIYDMAYTMLKQICRLGRSTATWHDLDTSDIYVKQLYSIIEPRSMKLSVKTDISDEECAELLSKAPDLSPQEYVILQQYLHQIGRPFRTYTDIPHPEYSLVLPPVAKRPLDITAGEHTYSCFSSHSGNSSIQFHDRFTQTLHTGFIHTILQLPLEGVLQSFLLVQEHLALPLSEEQKAPYIQYPELMTRIVNAAPSSKVFIIEPHHIITHLTTLYQPQGSYVCWALNRGRR</sequence>
<reference evidence="2" key="1">
    <citation type="submission" date="2022-08" db="EMBL/GenBank/DDBJ databases">
        <authorList>
            <consortium name="DOE Joint Genome Institute"/>
            <person name="Min B."/>
            <person name="Riley R."/>
            <person name="Sierra-Patev S."/>
            <person name="Naranjo-Ortiz M."/>
            <person name="Looney B."/>
            <person name="Konkel Z."/>
            <person name="Slot J.C."/>
            <person name="Sakamoto Y."/>
            <person name="Steenwyk J.L."/>
            <person name="Rokas A."/>
            <person name="Carro J."/>
            <person name="Camarero S."/>
            <person name="Ferreira P."/>
            <person name="Molpeceres G."/>
            <person name="Ruiz-Duenas F.J."/>
            <person name="Serrano A."/>
            <person name="Henrissat B."/>
            <person name="Drula E."/>
            <person name="Hughes K.W."/>
            <person name="Mata J.L."/>
            <person name="Ishikawa N.K."/>
            <person name="Vargas-Isla R."/>
            <person name="Ushijima S."/>
            <person name="Smith C.A."/>
            <person name="Ahrendt S."/>
            <person name="Andreopoulos W."/>
            <person name="He G."/>
            <person name="Labutti K."/>
            <person name="Lipzen A."/>
            <person name="Ng V."/>
            <person name="Sandor L."/>
            <person name="Barry K."/>
            <person name="Martinez A.T."/>
            <person name="Xiao Y."/>
            <person name="Gibbons J.G."/>
            <person name="Terashima K."/>
            <person name="Hibbett D.S."/>
            <person name="Grigoriev I.V."/>
        </authorList>
    </citation>
    <scope>NUCLEOTIDE SEQUENCE</scope>
    <source>
        <strain evidence="2">TFB10291</strain>
    </source>
</reference>
<name>A0AA38KDW4_9AGAR</name>
<dbReference type="PANTHER" id="PTHR46579:SF1">
    <property type="entry name" value="F5_8 TYPE C DOMAIN-CONTAINING PROTEIN"/>
    <property type="match status" value="1"/>
</dbReference>
<keyword evidence="3" id="KW-1185">Reference proteome</keyword>
<feature type="coiled-coil region" evidence="1">
    <location>
        <begin position="280"/>
        <end position="307"/>
    </location>
</feature>
<comment type="caution">
    <text evidence="2">The sequence shown here is derived from an EMBL/GenBank/DDBJ whole genome shotgun (WGS) entry which is preliminary data.</text>
</comment>
<evidence type="ECO:0000313" key="3">
    <source>
        <dbReference type="Proteomes" id="UP001163798"/>
    </source>
</evidence>
<dbReference type="AlphaFoldDB" id="A0AA38KDW4"/>
<accession>A0AA38KDW4</accession>
<protein>
    <submittedName>
        <fullName evidence="2">Uncharacterized protein</fullName>
    </submittedName>
</protein>
<organism evidence="2 3">
    <name type="scientific">Lentinula aff. detonsa</name>
    <dbReference type="NCBI Taxonomy" id="2804958"/>
    <lineage>
        <taxon>Eukaryota</taxon>
        <taxon>Fungi</taxon>
        <taxon>Dikarya</taxon>
        <taxon>Basidiomycota</taxon>
        <taxon>Agaricomycotina</taxon>
        <taxon>Agaricomycetes</taxon>
        <taxon>Agaricomycetidae</taxon>
        <taxon>Agaricales</taxon>
        <taxon>Marasmiineae</taxon>
        <taxon>Omphalotaceae</taxon>
        <taxon>Lentinula</taxon>
    </lineage>
</organism>
<dbReference type="PANTHER" id="PTHR46579">
    <property type="entry name" value="F5/8 TYPE C DOMAIN-CONTAINING PROTEIN-RELATED"/>
    <property type="match status" value="1"/>
</dbReference>
<keyword evidence="1" id="KW-0175">Coiled coil</keyword>
<gene>
    <name evidence="2" type="ORF">GGU10DRAFT_395878</name>
</gene>